<feature type="transmembrane region" description="Helical" evidence="9">
    <location>
        <begin position="6"/>
        <end position="22"/>
    </location>
</feature>
<sequence length="493" mass="54329">MNNFIILPIILPLITGILLIFLNKQITIQKWLSGVSSLIGIVITASIVQAVYHEGIQTLEIGNWKPPFGIVLVADMYSSLLVLTTNIIVFACLLFAFRSIGLEREKFFFYPGVMFLLTGVSGAFLTGDIFNLFVFFEVMLMASYFLIVHGNTKVQLRESIKYILVNVISSALFVISVAYLYAVTGTLNMADLSVRVAEMGQSGIISVISIMFLIVFGLKGAIFPLFFWLPGSYQAPPSAITALFGALLTKVGVYSITRVFTLIFIHDTSFTHEIIAWLAILTILFGVIGAIAFWDIRKIIIYNIITAVGVILFGVSMLNKSGIEGSIYYIIHDMIIKGALFLLVGAMIVITGTSNLRKMGGLIKNHPFLGWMFFIAALALAGIPPLSGFVGKLKIVQSGFENNEYVFAFVVLLSSLFVLYSVMKIFINGFWNEQVLTKEEEKGSTKGLLLPIAILLTISILYGLSIEMVSPYVTQASETLLDPSIYIEAVLKE</sequence>
<feature type="transmembrane region" description="Helical" evidence="9">
    <location>
        <begin position="274"/>
        <end position="293"/>
    </location>
</feature>
<feature type="transmembrane region" description="Helical" evidence="9">
    <location>
        <begin position="72"/>
        <end position="95"/>
    </location>
</feature>
<accession>A0ABT9VTF9</accession>
<dbReference type="NCBIfam" id="NF009306">
    <property type="entry name" value="PRK12663.1"/>
    <property type="match status" value="1"/>
</dbReference>
<comment type="caution">
    <text evidence="11">The sequence shown here is derived from an EMBL/GenBank/DDBJ whole genome shotgun (WGS) entry which is preliminary data.</text>
</comment>
<evidence type="ECO:0000256" key="9">
    <source>
        <dbReference type="SAM" id="Phobius"/>
    </source>
</evidence>
<name>A0ABT9VTF9_9BACI</name>
<feature type="transmembrane region" description="Helical" evidence="9">
    <location>
        <begin position="338"/>
        <end position="356"/>
    </location>
</feature>
<feature type="transmembrane region" description="Helical" evidence="9">
    <location>
        <begin position="240"/>
        <end position="262"/>
    </location>
</feature>
<keyword evidence="6 9" id="KW-1133">Transmembrane helix</keyword>
<feature type="domain" description="NADH:quinone oxidoreductase/Mrp antiporter transmembrane" evidence="10">
    <location>
        <begin position="128"/>
        <end position="416"/>
    </location>
</feature>
<feature type="transmembrane region" description="Helical" evidence="9">
    <location>
        <begin position="31"/>
        <end position="52"/>
    </location>
</feature>
<comment type="subcellular location">
    <subcellularLocation>
        <location evidence="1">Cell membrane</location>
        <topology evidence="1">Multi-pass membrane protein</topology>
    </subcellularLocation>
    <subcellularLocation>
        <location evidence="8">Membrane</location>
        <topology evidence="8">Multi-pass membrane protein</topology>
    </subcellularLocation>
</comment>
<dbReference type="Pfam" id="PF00361">
    <property type="entry name" value="Proton_antipo_M"/>
    <property type="match status" value="1"/>
</dbReference>
<feature type="transmembrane region" description="Helical" evidence="9">
    <location>
        <begin position="300"/>
        <end position="318"/>
    </location>
</feature>
<protein>
    <submittedName>
        <fullName evidence="11">Multicomponent Na+:H+ antiporter subunit D</fullName>
    </submittedName>
</protein>
<dbReference type="PANTHER" id="PTHR42703">
    <property type="entry name" value="NADH DEHYDROGENASE"/>
    <property type="match status" value="1"/>
</dbReference>
<evidence type="ECO:0000313" key="11">
    <source>
        <dbReference type="EMBL" id="MDQ0163905.1"/>
    </source>
</evidence>
<dbReference type="InterPro" id="IPR001750">
    <property type="entry name" value="ND/Mrp_TM"/>
</dbReference>
<dbReference type="PANTHER" id="PTHR42703:SF1">
    <property type="entry name" value="NA(+)_H(+) ANTIPORTER SUBUNIT D1"/>
    <property type="match status" value="1"/>
</dbReference>
<evidence type="ECO:0000256" key="2">
    <source>
        <dbReference type="ARBA" id="ARBA00005346"/>
    </source>
</evidence>
<evidence type="ECO:0000256" key="5">
    <source>
        <dbReference type="ARBA" id="ARBA00022692"/>
    </source>
</evidence>
<dbReference type="Proteomes" id="UP001225646">
    <property type="component" value="Unassembled WGS sequence"/>
</dbReference>
<feature type="transmembrane region" description="Helical" evidence="9">
    <location>
        <begin position="406"/>
        <end position="427"/>
    </location>
</feature>
<evidence type="ECO:0000256" key="3">
    <source>
        <dbReference type="ARBA" id="ARBA00022449"/>
    </source>
</evidence>
<keyword evidence="4" id="KW-1003">Cell membrane</keyword>
<feature type="transmembrane region" description="Helical" evidence="9">
    <location>
        <begin position="162"/>
        <end position="183"/>
    </location>
</feature>
<gene>
    <name evidence="11" type="ORF">J2S06_003033</name>
</gene>
<keyword evidence="5 8" id="KW-0812">Transmembrane</keyword>
<evidence type="ECO:0000256" key="7">
    <source>
        <dbReference type="ARBA" id="ARBA00023136"/>
    </source>
</evidence>
<dbReference type="PRINTS" id="PR01437">
    <property type="entry name" value="NUOXDRDTASE4"/>
</dbReference>
<evidence type="ECO:0000313" key="12">
    <source>
        <dbReference type="Proteomes" id="UP001225646"/>
    </source>
</evidence>
<comment type="similarity">
    <text evidence="2">Belongs to the CPA3 antiporters (TC 2.A.63) subunit D family.</text>
</comment>
<reference evidence="11 12" key="1">
    <citation type="submission" date="2023-07" db="EMBL/GenBank/DDBJ databases">
        <title>Genomic Encyclopedia of Type Strains, Phase IV (KMG-IV): sequencing the most valuable type-strain genomes for metagenomic binning, comparative biology and taxonomic classification.</title>
        <authorList>
            <person name="Goeker M."/>
        </authorList>
    </citation>
    <scope>NUCLEOTIDE SEQUENCE [LARGE SCALE GENOMIC DNA]</scope>
    <source>
        <strain evidence="11 12">DSM 19092</strain>
    </source>
</reference>
<evidence type="ECO:0000256" key="4">
    <source>
        <dbReference type="ARBA" id="ARBA00022475"/>
    </source>
</evidence>
<keyword evidence="7 9" id="KW-0472">Membrane</keyword>
<keyword evidence="12" id="KW-1185">Reference proteome</keyword>
<keyword evidence="3" id="KW-0050">Antiport</keyword>
<feature type="transmembrane region" description="Helical" evidence="9">
    <location>
        <begin position="368"/>
        <end position="386"/>
    </location>
</feature>
<dbReference type="RefSeq" id="WP_419152837.1">
    <property type="nucleotide sequence ID" value="NZ_JAUSTR010000029.1"/>
</dbReference>
<dbReference type="InterPro" id="IPR003918">
    <property type="entry name" value="NADH_UbQ_OxRdtase"/>
</dbReference>
<feature type="transmembrane region" description="Helical" evidence="9">
    <location>
        <begin position="203"/>
        <end position="228"/>
    </location>
</feature>
<feature type="transmembrane region" description="Helical" evidence="9">
    <location>
        <begin position="132"/>
        <end position="150"/>
    </location>
</feature>
<organism evidence="11 12">
    <name type="scientific">Aeribacillus alveayuensis</name>
    <dbReference type="NCBI Taxonomy" id="279215"/>
    <lineage>
        <taxon>Bacteria</taxon>
        <taxon>Bacillati</taxon>
        <taxon>Bacillota</taxon>
        <taxon>Bacilli</taxon>
        <taxon>Bacillales</taxon>
        <taxon>Bacillaceae</taxon>
        <taxon>Aeribacillus</taxon>
    </lineage>
</organism>
<dbReference type="EMBL" id="JAUSTR010000029">
    <property type="protein sequence ID" value="MDQ0163905.1"/>
    <property type="molecule type" value="Genomic_DNA"/>
</dbReference>
<keyword evidence="3" id="KW-0813">Transport</keyword>
<feature type="transmembrane region" description="Helical" evidence="9">
    <location>
        <begin position="448"/>
        <end position="466"/>
    </location>
</feature>
<evidence type="ECO:0000256" key="1">
    <source>
        <dbReference type="ARBA" id="ARBA00004651"/>
    </source>
</evidence>
<evidence type="ECO:0000256" key="6">
    <source>
        <dbReference type="ARBA" id="ARBA00022989"/>
    </source>
</evidence>
<dbReference type="InterPro" id="IPR050586">
    <property type="entry name" value="CPA3_Na-H_Antiporter_D"/>
</dbReference>
<proteinExistence type="inferred from homology"/>
<dbReference type="NCBIfam" id="NF005818">
    <property type="entry name" value="PRK07691.1"/>
    <property type="match status" value="1"/>
</dbReference>
<evidence type="ECO:0000256" key="8">
    <source>
        <dbReference type="RuleBase" id="RU000320"/>
    </source>
</evidence>
<feature type="transmembrane region" description="Helical" evidence="9">
    <location>
        <begin position="107"/>
        <end position="126"/>
    </location>
</feature>
<evidence type="ECO:0000259" key="10">
    <source>
        <dbReference type="Pfam" id="PF00361"/>
    </source>
</evidence>